<keyword evidence="4" id="KW-1185">Reference proteome</keyword>
<dbReference type="Proteomes" id="UP000805614">
    <property type="component" value="Unassembled WGS sequence"/>
</dbReference>
<proteinExistence type="predicted"/>
<comment type="caution">
    <text evidence="3">The sequence shown here is derived from an EMBL/GenBank/DDBJ whole genome shotgun (WGS) entry which is preliminary data.</text>
</comment>
<keyword evidence="2" id="KW-0472">Membrane</keyword>
<dbReference type="InterPro" id="IPR007820">
    <property type="entry name" value="AbrB_fam"/>
</dbReference>
<name>A0ABR7LUI0_9ACTN</name>
<sequence>MTIIRVARPFLVVEHGGCAQGANVAGAALPLAGVTGATVVLTLAATTVLIRIGRIDRATATLGMVAGGSAAVVSAAKDLDADPRMAPTFAASSAVRCPDDSAEGGPWPSGGLPRSARPEKALVPSAVLDADARHQEGIRTEQQ</sequence>
<dbReference type="Pfam" id="PF05145">
    <property type="entry name" value="AbrB"/>
    <property type="match status" value="1"/>
</dbReference>
<dbReference type="RefSeq" id="WP_187245111.1">
    <property type="nucleotide sequence ID" value="NZ_BAAAOK010000037.1"/>
</dbReference>
<gene>
    <name evidence="3" type="ORF">HKK74_21845</name>
</gene>
<evidence type="ECO:0000313" key="4">
    <source>
        <dbReference type="Proteomes" id="UP000805614"/>
    </source>
</evidence>
<feature type="transmembrane region" description="Helical" evidence="2">
    <location>
        <begin position="31"/>
        <end position="50"/>
    </location>
</feature>
<keyword evidence="2" id="KW-0812">Transmembrane</keyword>
<protein>
    <submittedName>
        <fullName evidence="3">AbrB family transcriptional regulator</fullName>
    </submittedName>
</protein>
<evidence type="ECO:0000256" key="1">
    <source>
        <dbReference type="SAM" id="MobiDB-lite"/>
    </source>
</evidence>
<evidence type="ECO:0000256" key="2">
    <source>
        <dbReference type="SAM" id="Phobius"/>
    </source>
</evidence>
<accession>A0ABR7LUI0</accession>
<feature type="region of interest" description="Disordered" evidence="1">
    <location>
        <begin position="92"/>
        <end position="119"/>
    </location>
</feature>
<dbReference type="EMBL" id="JABVEC010000016">
    <property type="protein sequence ID" value="MBC6468115.1"/>
    <property type="molecule type" value="Genomic_DNA"/>
</dbReference>
<reference evidence="3 4" key="1">
    <citation type="submission" date="2020-06" db="EMBL/GenBank/DDBJ databases">
        <title>Actinomadura xiongansis sp. nov., isolated from soil of Baiyangdian.</title>
        <authorList>
            <person name="Zhang X."/>
        </authorList>
    </citation>
    <scope>NUCLEOTIDE SEQUENCE [LARGE SCALE GENOMIC DNA]</scope>
    <source>
        <strain evidence="3 4">HBUM206468</strain>
    </source>
</reference>
<keyword evidence="2" id="KW-1133">Transmembrane helix</keyword>
<evidence type="ECO:0000313" key="3">
    <source>
        <dbReference type="EMBL" id="MBC6468115.1"/>
    </source>
</evidence>
<organism evidence="3 4">
    <name type="scientific">Actinomadura alba</name>
    <dbReference type="NCBI Taxonomy" id="406431"/>
    <lineage>
        <taxon>Bacteria</taxon>
        <taxon>Bacillati</taxon>
        <taxon>Actinomycetota</taxon>
        <taxon>Actinomycetes</taxon>
        <taxon>Streptosporangiales</taxon>
        <taxon>Thermomonosporaceae</taxon>
        <taxon>Actinomadura</taxon>
    </lineage>
</organism>